<reference evidence="9 10" key="1">
    <citation type="submission" date="2023-11" db="EMBL/GenBank/DDBJ databases">
        <title>An acidophilic fungus is an integral part of prey digestion in a carnivorous sundew plant.</title>
        <authorList>
            <person name="Tsai I.J."/>
        </authorList>
    </citation>
    <scope>NUCLEOTIDE SEQUENCE [LARGE SCALE GENOMIC DNA]</scope>
    <source>
        <strain evidence="9">169a</strain>
    </source>
</reference>
<dbReference type="PANTHER" id="PTHR12801">
    <property type="entry name" value="RNA EXONUCLEASE REXO1 / RECO3 FAMILY MEMBER-RELATED"/>
    <property type="match status" value="1"/>
</dbReference>
<dbReference type="EMBL" id="CP138583">
    <property type="protein sequence ID" value="WPH00043.1"/>
    <property type="molecule type" value="Genomic_DNA"/>
</dbReference>
<evidence type="ECO:0000256" key="6">
    <source>
        <dbReference type="ARBA" id="ARBA00023242"/>
    </source>
</evidence>
<keyword evidence="3" id="KW-0540">Nuclease</keyword>
<keyword evidence="5" id="KW-0269">Exonuclease</keyword>
<feature type="region of interest" description="Disordered" evidence="7">
    <location>
        <begin position="1"/>
        <end position="86"/>
    </location>
</feature>
<sequence length="728" mass="80181">MAPGKRSHSEFESDNQFGVGATLARVNGTETTNEPETTSMKRARDDDHADGSDGGEWQVVDRHPSKKRKKLPKKDGNYPSISHSPNSRLQSYVKIHDLQNLALYLLADGTSPQWCAVRHSGEVRKAVVLMVPGLEADMFDGRLPLSTSSNGVATNGTSTDSSELAQRNDTTTSESTSPSHEPVKPRKPGPDDYYPVKLVSARIPEPLRPFADMFEHIWPVKSPGEDRSSRMHSPLAAMLTAPIPKTKEEKKSKGPQFPLEGKNWQNKRTPVTEFLVGVAELLEEGYVLHPALCDSAALLAAENERRITNKTSAVDGWIDIPEITNVKDGSIPESQIEQGSVTAGRNVLAMDCEMCITSPQGVLPQVLSLTRVSLIDWDGNTVLDELVKPADEITDYLTPYSGITPQMLENVTTRLADVQEKLKKILTPHTILVGHSLNSDLNALKITFPFIIDTALLFPHPRGPPLKSSLKFLAQKYLAREIQKGHGSSGHNSIEDARTCLDLVKQKCEKGKTWGTSEASGESIFKRINRQMRPKKAKIDLMGEDEARIGAVVDWGEPSRGYGSSAKVTIGCENDAEIVAGIQRALVGDDDNALVPRGGCDLIWARLRELEAYRGFWNRSKLIDSDNLRTTTTSSTAGATLSSVIEQTTRNIQAIYDALPPCTALIVYSGSGDPRDLSAMQDLQKKFKEEYRVKKWDQLSVKWTDIEEQKLRAACDKARMGCGFVTVK</sequence>
<organism evidence="9 10">
    <name type="scientific">Acrodontium crateriforme</name>
    <dbReference type="NCBI Taxonomy" id="150365"/>
    <lineage>
        <taxon>Eukaryota</taxon>
        <taxon>Fungi</taxon>
        <taxon>Dikarya</taxon>
        <taxon>Ascomycota</taxon>
        <taxon>Pezizomycotina</taxon>
        <taxon>Dothideomycetes</taxon>
        <taxon>Dothideomycetidae</taxon>
        <taxon>Mycosphaerellales</taxon>
        <taxon>Teratosphaeriaceae</taxon>
        <taxon>Acrodontium</taxon>
    </lineage>
</organism>
<feature type="region of interest" description="Disordered" evidence="7">
    <location>
        <begin position="147"/>
        <end position="192"/>
    </location>
</feature>
<comment type="subcellular location">
    <subcellularLocation>
        <location evidence="1">Nucleus</location>
    </subcellularLocation>
</comment>
<evidence type="ECO:0000256" key="1">
    <source>
        <dbReference type="ARBA" id="ARBA00004123"/>
    </source>
</evidence>
<accession>A0AAQ3RBC3</accession>
<evidence type="ECO:0000256" key="7">
    <source>
        <dbReference type="SAM" id="MobiDB-lite"/>
    </source>
</evidence>
<gene>
    <name evidence="9" type="ORF">R9X50_00286600</name>
</gene>
<evidence type="ECO:0000256" key="3">
    <source>
        <dbReference type="ARBA" id="ARBA00022722"/>
    </source>
</evidence>
<keyword evidence="4" id="KW-0378">Hydrolase</keyword>
<evidence type="ECO:0000313" key="10">
    <source>
        <dbReference type="Proteomes" id="UP001303373"/>
    </source>
</evidence>
<dbReference type="CDD" id="cd06145">
    <property type="entry name" value="REX1_like"/>
    <property type="match status" value="1"/>
</dbReference>
<dbReference type="InterPro" id="IPR012337">
    <property type="entry name" value="RNaseH-like_sf"/>
</dbReference>
<feature type="compositionally biased region" description="Low complexity" evidence="7">
    <location>
        <begin position="170"/>
        <end position="180"/>
    </location>
</feature>
<dbReference type="Proteomes" id="UP001303373">
    <property type="component" value="Chromosome 4"/>
</dbReference>
<evidence type="ECO:0000259" key="8">
    <source>
        <dbReference type="SMART" id="SM00479"/>
    </source>
</evidence>
<feature type="domain" description="Exonuclease" evidence="8">
    <location>
        <begin position="346"/>
        <end position="513"/>
    </location>
</feature>
<dbReference type="InterPro" id="IPR013520">
    <property type="entry name" value="Ribonucl_H"/>
</dbReference>
<evidence type="ECO:0000256" key="2">
    <source>
        <dbReference type="ARBA" id="ARBA00006357"/>
    </source>
</evidence>
<dbReference type="InterPro" id="IPR034922">
    <property type="entry name" value="REX1-like_exo"/>
</dbReference>
<dbReference type="SUPFAM" id="SSF53098">
    <property type="entry name" value="Ribonuclease H-like"/>
    <property type="match status" value="1"/>
</dbReference>
<dbReference type="GO" id="GO:0003676">
    <property type="term" value="F:nucleic acid binding"/>
    <property type="evidence" value="ECO:0007669"/>
    <property type="project" value="InterPro"/>
</dbReference>
<keyword evidence="10" id="KW-1185">Reference proteome</keyword>
<dbReference type="InterPro" id="IPR047021">
    <property type="entry name" value="REXO1/3/4-like"/>
</dbReference>
<keyword evidence="6" id="KW-0539">Nucleus</keyword>
<evidence type="ECO:0000256" key="5">
    <source>
        <dbReference type="ARBA" id="ARBA00022839"/>
    </source>
</evidence>
<feature type="compositionally biased region" description="Basic and acidic residues" evidence="7">
    <location>
        <begin position="42"/>
        <end position="51"/>
    </location>
</feature>
<evidence type="ECO:0000313" key="9">
    <source>
        <dbReference type="EMBL" id="WPH00043.1"/>
    </source>
</evidence>
<dbReference type="AlphaFoldDB" id="A0AAQ3RBC3"/>
<dbReference type="GO" id="GO:0004527">
    <property type="term" value="F:exonuclease activity"/>
    <property type="evidence" value="ECO:0007669"/>
    <property type="project" value="UniProtKB-KW"/>
</dbReference>
<protein>
    <recommendedName>
        <fullName evidence="8">Exonuclease domain-containing protein</fullName>
    </recommendedName>
</protein>
<comment type="similarity">
    <text evidence="2">Belongs to the REXO1/REXO3 family.</text>
</comment>
<dbReference type="Gene3D" id="3.30.420.10">
    <property type="entry name" value="Ribonuclease H-like superfamily/Ribonuclease H"/>
    <property type="match status" value="1"/>
</dbReference>
<feature type="compositionally biased region" description="Polar residues" evidence="7">
    <location>
        <begin position="147"/>
        <end position="169"/>
    </location>
</feature>
<dbReference type="GO" id="GO:0005634">
    <property type="term" value="C:nucleus"/>
    <property type="evidence" value="ECO:0007669"/>
    <property type="project" value="UniProtKB-SubCell"/>
</dbReference>
<dbReference type="Pfam" id="PF00929">
    <property type="entry name" value="RNase_T"/>
    <property type="match status" value="1"/>
</dbReference>
<feature type="compositionally biased region" description="Basic and acidic residues" evidence="7">
    <location>
        <begin position="181"/>
        <end position="190"/>
    </location>
</feature>
<feature type="compositionally biased region" description="Low complexity" evidence="7">
    <location>
        <begin position="29"/>
        <end position="38"/>
    </location>
</feature>
<proteinExistence type="inferred from homology"/>
<name>A0AAQ3RBC3_9PEZI</name>
<dbReference type="PANTHER" id="PTHR12801:SF115">
    <property type="entry name" value="FI18136P1-RELATED"/>
    <property type="match status" value="1"/>
</dbReference>
<evidence type="ECO:0000256" key="4">
    <source>
        <dbReference type="ARBA" id="ARBA00022801"/>
    </source>
</evidence>
<dbReference type="FunFam" id="3.30.420.10:FF:000019">
    <property type="entry name" value="RNA exonuclease NEF-sp"/>
    <property type="match status" value="1"/>
</dbReference>
<dbReference type="InterPro" id="IPR036397">
    <property type="entry name" value="RNaseH_sf"/>
</dbReference>
<dbReference type="SMART" id="SM00479">
    <property type="entry name" value="EXOIII"/>
    <property type="match status" value="1"/>
</dbReference>